<dbReference type="RefSeq" id="WP_254737460.1">
    <property type="nucleotide sequence ID" value="NZ_JANCLU010000001.1"/>
</dbReference>
<proteinExistence type="predicted"/>
<keyword evidence="3" id="KW-1185">Reference proteome</keyword>
<keyword evidence="1" id="KW-1133">Transmembrane helix</keyword>
<evidence type="ECO:0000256" key="1">
    <source>
        <dbReference type="SAM" id="Phobius"/>
    </source>
</evidence>
<dbReference type="Pfam" id="PF05751">
    <property type="entry name" value="FixH"/>
    <property type="match status" value="1"/>
</dbReference>
<feature type="transmembrane region" description="Helical" evidence="1">
    <location>
        <begin position="20"/>
        <end position="43"/>
    </location>
</feature>
<comment type="caution">
    <text evidence="2">The sequence shown here is derived from an EMBL/GenBank/DDBJ whole genome shotgun (WGS) entry which is preliminary data.</text>
</comment>
<accession>A0ABT1L7D4</accession>
<keyword evidence="1" id="KW-0472">Membrane</keyword>
<reference evidence="2 3" key="1">
    <citation type="submission" date="2022-07" db="EMBL/GenBank/DDBJ databases">
        <authorList>
            <person name="Li W.-J."/>
            <person name="Deng Q.-Q."/>
        </authorList>
    </citation>
    <scope>NUCLEOTIDE SEQUENCE [LARGE SCALE GENOMIC DNA]</scope>
    <source>
        <strain evidence="2 3">SYSU M60028</strain>
    </source>
</reference>
<dbReference type="Proteomes" id="UP001205890">
    <property type="component" value="Unassembled WGS sequence"/>
</dbReference>
<dbReference type="EMBL" id="JANCLU010000001">
    <property type="protein sequence ID" value="MCP8936986.1"/>
    <property type="molecule type" value="Genomic_DNA"/>
</dbReference>
<dbReference type="InterPro" id="IPR018037">
    <property type="entry name" value="FixH_proteobacterial"/>
</dbReference>
<dbReference type="PIRSF" id="PIRSF011386">
    <property type="entry name" value="FixH"/>
    <property type="match status" value="1"/>
</dbReference>
<keyword evidence="1" id="KW-0812">Transmembrane</keyword>
<sequence>MIDRQTDLNPSGFRLNGWHVLAMLVAFFGVVFAVNFTMMRYAVTTFSGVERASPYQDGLAFNSELADSRRQDAMGWSVDASIERGVDGVAKISVQAKDAGGTALSSLAAGVVLERPADRREDRKGELALVGAGRYAGAVSDVAPGQWDLVVSLLQGGKRVFLSRSRVILK</sequence>
<organism evidence="2 3">
    <name type="scientific">Alsobacter ponti</name>
    <dbReference type="NCBI Taxonomy" id="2962936"/>
    <lineage>
        <taxon>Bacteria</taxon>
        <taxon>Pseudomonadati</taxon>
        <taxon>Pseudomonadota</taxon>
        <taxon>Alphaproteobacteria</taxon>
        <taxon>Hyphomicrobiales</taxon>
        <taxon>Alsobacteraceae</taxon>
        <taxon>Alsobacter</taxon>
    </lineage>
</organism>
<name>A0ABT1L7D4_9HYPH</name>
<gene>
    <name evidence="2" type="ORF">NK718_00515</name>
</gene>
<evidence type="ECO:0000313" key="2">
    <source>
        <dbReference type="EMBL" id="MCP8936986.1"/>
    </source>
</evidence>
<evidence type="ECO:0000313" key="3">
    <source>
        <dbReference type="Proteomes" id="UP001205890"/>
    </source>
</evidence>
<dbReference type="InterPro" id="IPR008620">
    <property type="entry name" value="FixH"/>
</dbReference>
<protein>
    <submittedName>
        <fullName evidence="2">FixH family protein</fullName>
    </submittedName>
</protein>